<keyword evidence="1" id="KW-1133">Transmembrane helix</keyword>
<dbReference type="InterPro" id="IPR029058">
    <property type="entry name" value="AB_hydrolase_fold"/>
</dbReference>
<sequence length="740" mass="83827">MNALKRALSIFEKTVVGFFENNWRASVIGSFAYILALVLTMGFFFYTGAGKWFDYSFTLITAVLGILLGFIISLFVFKILFLLPKYFVACIVGAVVGIYALGTYLGPFFTMLGIGTMILGAWTGLSIKLVKNERKRRGLLIAALGMITIITHGLFLFPIFSEGDQGAWSLELTEESINSPLVNPASDGGNAIQNFTYGSGEDLRREEYRDVAYKTNAVNMSSFVVHPKGFNKWYRDWFWGFDLNRAPLNGRVWMPEESSEGPFPLILMVHGNHNMADFSDGGYEYLGELLASKGYIAVSIDQNFLNSGKSGHIGWDNAGRAWMFLKHLDQWGKWNNDKQHPLYGKVDMENIGLIGHSRGGEAVSLAALMNELDRLPNNAKVTLNFDFSIKALIGLSPGDGRFKLGDQPVELKDINYLTIQGANDTDHTNNYGVRQYERVSFSDDFDGFKSSIYLYGANHGQFNSDWEVDQPSPYWWFMNQKEIMEPELQRDMTKLYVAAFLDATLKDKEEYRQIFSKKETASSWIPTDPVRLKYEASTFTPLATYEEDVDVTTMTLDEGELHGYNLQVWKEVNLTLRNNEPQGNEAVKLGWRGSSGRYTVKIPDKVAQSLSPDSVLSFDAVQLHQSLYDFYGIRVPKGYEEKAIPITVMLKPKGTIKLDGRNGTSVEIEPTYSSKLYKFGWWNERFGNDYEHMLQTYEVPLAFLQDNNPNINYQDIEEIIFEFNQTGSGLIFLDNVGFQK</sequence>
<gene>
    <name evidence="2" type="ORF">JOC95_004062</name>
</gene>
<organism evidence="2 3">
    <name type="scientific">Sutcliffiella tianshenii</name>
    <dbReference type="NCBI Taxonomy" id="1463404"/>
    <lineage>
        <taxon>Bacteria</taxon>
        <taxon>Bacillati</taxon>
        <taxon>Bacillota</taxon>
        <taxon>Bacilli</taxon>
        <taxon>Bacillales</taxon>
        <taxon>Bacillaceae</taxon>
        <taxon>Sutcliffiella</taxon>
    </lineage>
</organism>
<evidence type="ECO:0000256" key="1">
    <source>
        <dbReference type="SAM" id="Phobius"/>
    </source>
</evidence>
<keyword evidence="2" id="KW-0378">Hydrolase</keyword>
<evidence type="ECO:0000313" key="2">
    <source>
        <dbReference type="EMBL" id="MBM7622151.1"/>
    </source>
</evidence>
<reference evidence="2 3" key="1">
    <citation type="submission" date="2021-01" db="EMBL/GenBank/DDBJ databases">
        <title>Genomic Encyclopedia of Type Strains, Phase IV (KMG-IV): sequencing the most valuable type-strain genomes for metagenomic binning, comparative biology and taxonomic classification.</title>
        <authorList>
            <person name="Goeker M."/>
        </authorList>
    </citation>
    <scope>NUCLEOTIDE SEQUENCE [LARGE SCALE GENOMIC DNA]</scope>
    <source>
        <strain evidence="2 3">DSM 25879</strain>
    </source>
</reference>
<dbReference type="PANTHER" id="PTHR33428:SF14">
    <property type="entry name" value="CARBOXYLESTERASE TYPE B DOMAIN-CONTAINING PROTEIN"/>
    <property type="match status" value="1"/>
</dbReference>
<feature type="transmembrane region" description="Helical" evidence="1">
    <location>
        <begin position="139"/>
        <end position="160"/>
    </location>
</feature>
<name>A0ABS2P5B2_9BACI</name>
<dbReference type="RefSeq" id="WP_204419530.1">
    <property type="nucleotide sequence ID" value="NZ_JAFBED010000014.1"/>
</dbReference>
<dbReference type="InterPro" id="IPR017395">
    <property type="entry name" value="Chlorophyllase-like"/>
</dbReference>
<dbReference type="Gene3D" id="3.40.50.1820">
    <property type="entry name" value="alpha/beta hydrolase"/>
    <property type="match status" value="1"/>
</dbReference>
<proteinExistence type="predicted"/>
<accession>A0ABS2P5B2</accession>
<keyword evidence="3" id="KW-1185">Reference proteome</keyword>
<feature type="transmembrane region" description="Helical" evidence="1">
    <location>
        <begin position="55"/>
        <end position="76"/>
    </location>
</feature>
<feature type="transmembrane region" description="Helical" evidence="1">
    <location>
        <begin position="83"/>
        <end position="102"/>
    </location>
</feature>
<dbReference type="PANTHER" id="PTHR33428">
    <property type="entry name" value="CHLOROPHYLLASE-2, CHLOROPLASTIC"/>
    <property type="match status" value="1"/>
</dbReference>
<evidence type="ECO:0000313" key="3">
    <source>
        <dbReference type="Proteomes" id="UP000737402"/>
    </source>
</evidence>
<dbReference type="SUPFAM" id="SSF53474">
    <property type="entry name" value="alpha/beta-Hydrolases"/>
    <property type="match status" value="1"/>
</dbReference>
<keyword evidence="1" id="KW-0812">Transmembrane</keyword>
<protein>
    <submittedName>
        <fullName evidence="2">Dienelactone hydrolase</fullName>
    </submittedName>
</protein>
<feature type="transmembrane region" description="Helical" evidence="1">
    <location>
        <begin position="31"/>
        <end position="49"/>
    </location>
</feature>
<dbReference type="Pfam" id="PF07224">
    <property type="entry name" value="Chlorophyllase"/>
    <property type="match status" value="1"/>
</dbReference>
<comment type="caution">
    <text evidence="2">The sequence shown here is derived from an EMBL/GenBank/DDBJ whole genome shotgun (WGS) entry which is preliminary data.</text>
</comment>
<dbReference type="EMBL" id="JAFBED010000014">
    <property type="protein sequence ID" value="MBM7622151.1"/>
    <property type="molecule type" value="Genomic_DNA"/>
</dbReference>
<dbReference type="Proteomes" id="UP000737402">
    <property type="component" value="Unassembled WGS sequence"/>
</dbReference>
<keyword evidence="1" id="KW-0472">Membrane</keyword>
<feature type="transmembrane region" description="Helical" evidence="1">
    <location>
        <begin position="108"/>
        <end position="127"/>
    </location>
</feature>
<dbReference type="GO" id="GO:0016787">
    <property type="term" value="F:hydrolase activity"/>
    <property type="evidence" value="ECO:0007669"/>
    <property type="project" value="UniProtKB-KW"/>
</dbReference>